<reference evidence="1" key="2">
    <citation type="journal article" date="2015" name="ISME J.">
        <title>A new class of marine Euryarchaeota group II from the Mediterranean deep chlorophyll maximum.</title>
        <authorList>
            <person name="Martin-Cuadrado A.B."/>
            <person name="Garcia-Heredia I."/>
            <person name="Molto A.G."/>
            <person name="Lopez-Ubeda R."/>
            <person name="Kimes N."/>
            <person name="Lopez-Garcia P."/>
            <person name="Moreira D."/>
            <person name="Rodriguez-Valera F."/>
        </authorList>
    </citation>
    <scope>NUCLEOTIDE SEQUENCE</scope>
</reference>
<proteinExistence type="predicted"/>
<dbReference type="EMBL" id="KP211915">
    <property type="protein sequence ID" value="AKQ06054.1"/>
    <property type="molecule type" value="Genomic_DNA"/>
</dbReference>
<sequence length="200" mass="23211">MDENSRDDWEEQMLKEMAKMFSDMGMPMDIEILRNMLSQVRDQFQKMGIDPEKLSNQDMKIDINGDSDEFRKTMESMLNGSNGFSDLFRNMGVNVQVNNPTPIVDAELNQKEDEEQELQVDIYSHEDRIYATVDLSHELDIIESELEINLIDSGKSFQLMKTTQLRPFKKFDLPNSVSQIVDWSLNNGILDVTFDIKNNN</sequence>
<protein>
    <submittedName>
        <fullName evidence="1">Uncharacterized protein</fullName>
    </submittedName>
</protein>
<evidence type="ECO:0000313" key="1">
    <source>
        <dbReference type="EMBL" id="AKQ06054.1"/>
    </source>
</evidence>
<accession>A0A0R7K214</accession>
<organism evidence="1">
    <name type="scientific">uncultured Poseidoniia archaeon</name>
    <dbReference type="NCBI Taxonomy" id="1697135"/>
    <lineage>
        <taxon>Archaea</taxon>
        <taxon>Methanobacteriati</taxon>
        <taxon>Thermoplasmatota</taxon>
        <taxon>Candidatus Poseidoniia</taxon>
        <taxon>environmental samples</taxon>
    </lineage>
</organism>
<dbReference type="AlphaFoldDB" id="A0A0R7K214"/>
<reference evidence="1" key="1">
    <citation type="submission" date="2014-11" db="EMBL/GenBank/DDBJ databases">
        <authorList>
            <person name="Tripathy S."/>
        </authorList>
    </citation>
    <scope>NUCLEOTIDE SEQUENCE</scope>
</reference>
<name>A0A0R7K214_9ARCH</name>